<dbReference type="Pfam" id="PF09709">
    <property type="entry name" value="Cas_Csd1"/>
    <property type="match status" value="1"/>
</dbReference>
<dbReference type="CDD" id="cd09757">
    <property type="entry name" value="Cas8c_I-C"/>
    <property type="match status" value="1"/>
</dbReference>
<dbReference type="NCBIfam" id="TIGR01863">
    <property type="entry name" value="cas_Csd1"/>
    <property type="match status" value="1"/>
</dbReference>
<gene>
    <name evidence="1" type="ordered locus">ANT_12260</name>
</gene>
<sequence>MILQALYRYYEILRNDPETDIAEPGYSNAPVSHALNLSLQGELLDIVPLFVPVQKGKKTVESPRRMNVPAQVKRTVNISANFLWDTSAYVLGIADQEKGDDYALKRFEEFRRVNLEILSQVNNPIAQAIVSFLQKYSPLKALEHPVIFRHLEDLKKSSNLIFWVEGKNSLEDPQIKRAWEDYFSGKSDIEMQCLVTGEKEPIARLHPDIKGVRGAQTKGASLVSFNLDAFTSYGKDQGENSPVSRRAASGYAVALNYLLSDQNPHRKIYLGDTAVVYWAESPNKRYGSAFYSLLNPEFIEENSEIEGEPDKEKFHRDKTTEIEMGKLIAKVEQAKPLDVNALKEKLDSTTRFYILGLAPNAARLSVRFFLTEPFGVFTERIMQHYKDLEIVKEYENQPTYISPYRILAECVSPKLNRRDEEIQNAWSLLGGAFLRAILLGTPYPEGLYTAILNRIRHDTDETNENGIRRNIKINYIRAAYIKAHLLRKYRRQAQNPYQEALQMSLNESYKHPAYVLGRLFAWLERAQREALGQNINATIKDRYFTSACASPASVFPILLRLSHHWTEKAEYGKNLDRHIQSLLDMLEAQPFPARFNLEEQGVFVLGYYHQRAAFYAKNNQITDETSQEE</sequence>
<protein>
    <recommendedName>
        <fullName evidence="3">CRISPR-associated protein</fullName>
    </recommendedName>
</protein>
<reference evidence="1 2" key="1">
    <citation type="submission" date="2010-12" db="EMBL/GenBank/DDBJ databases">
        <title>Whole genome sequence of Anaerolinea thermophila UNI-1.</title>
        <authorList>
            <person name="Narita-Yamada S."/>
            <person name="Kishi E."/>
            <person name="Watanabe Y."/>
            <person name="Takasaki K."/>
            <person name="Ankai A."/>
            <person name="Oguchi A."/>
            <person name="Fukui S."/>
            <person name="Takahashi M."/>
            <person name="Yashiro I."/>
            <person name="Hosoyama A."/>
            <person name="Sekiguchi Y."/>
            <person name="Hanada S."/>
            <person name="Fujita N."/>
        </authorList>
    </citation>
    <scope>NUCLEOTIDE SEQUENCE [LARGE SCALE GENOMIC DNA]</scope>
    <source>
        <strain evidence="2">DSM 14523 / JCM 11388 / NBRC 100420 / UNI-1</strain>
    </source>
</reference>
<accession>E8N496</accession>
<keyword evidence="2" id="KW-1185">Reference proteome</keyword>
<dbReference type="EMBL" id="AP012029">
    <property type="protein sequence ID" value="BAJ63260.1"/>
    <property type="molecule type" value="Genomic_DNA"/>
</dbReference>
<evidence type="ECO:0000313" key="2">
    <source>
        <dbReference type="Proteomes" id="UP000008922"/>
    </source>
</evidence>
<dbReference type="HOGENOM" id="CLU_031037_0_0_0"/>
<dbReference type="Proteomes" id="UP000008922">
    <property type="component" value="Chromosome"/>
</dbReference>
<proteinExistence type="predicted"/>
<dbReference type="InParanoid" id="E8N496"/>
<dbReference type="KEGG" id="atm:ANT_12260"/>
<dbReference type="eggNOG" id="ENOG502Z7WH">
    <property type="taxonomic scope" value="Bacteria"/>
</dbReference>
<evidence type="ECO:0008006" key="3">
    <source>
        <dbReference type="Google" id="ProtNLM"/>
    </source>
</evidence>
<dbReference type="RefSeq" id="WP_013559648.1">
    <property type="nucleotide sequence ID" value="NC_014960.1"/>
</dbReference>
<dbReference type="InterPro" id="IPR010144">
    <property type="entry name" value="CRISPR-assoc_prot_Csd1-typ"/>
</dbReference>
<dbReference type="AlphaFoldDB" id="E8N496"/>
<organism evidence="1 2">
    <name type="scientific">Anaerolinea thermophila (strain DSM 14523 / JCM 11388 / NBRC 100420 / UNI-1)</name>
    <dbReference type="NCBI Taxonomy" id="926569"/>
    <lineage>
        <taxon>Bacteria</taxon>
        <taxon>Bacillati</taxon>
        <taxon>Chloroflexota</taxon>
        <taxon>Anaerolineae</taxon>
        <taxon>Anaerolineales</taxon>
        <taxon>Anaerolineaceae</taxon>
        <taxon>Anaerolinea</taxon>
    </lineage>
</organism>
<name>E8N496_ANATU</name>
<evidence type="ECO:0000313" key="1">
    <source>
        <dbReference type="EMBL" id="BAJ63260.1"/>
    </source>
</evidence>
<dbReference type="STRING" id="926569.ANT_12260"/>
<dbReference type="OrthoDB" id="9778918at2"/>